<keyword evidence="1 5" id="KW-0963">Cytoplasm</keyword>
<dbReference type="AlphaFoldDB" id="A0A4Q1JST2"/>
<feature type="domain" description="OB-fold nucleic acid binding" evidence="8">
    <location>
        <begin position="13"/>
        <end position="103"/>
    </location>
</feature>
<dbReference type="Pfam" id="PF13742">
    <property type="entry name" value="tRNA_anti_2"/>
    <property type="match status" value="1"/>
</dbReference>
<comment type="similarity">
    <text evidence="5 6">Belongs to the XseA family.</text>
</comment>
<keyword evidence="10" id="KW-1185">Reference proteome</keyword>
<comment type="catalytic activity">
    <reaction evidence="5 6">
        <text>Exonucleolytic cleavage in either 5'- to 3'- or 3'- to 5'-direction to yield nucleoside 5'-phosphates.</text>
        <dbReference type="EC" id="3.1.11.6"/>
    </reaction>
</comment>
<dbReference type="EMBL" id="SAWZ01000013">
    <property type="protein sequence ID" value="RXQ99941.1"/>
    <property type="molecule type" value="Genomic_DNA"/>
</dbReference>
<evidence type="ECO:0000256" key="5">
    <source>
        <dbReference type="HAMAP-Rule" id="MF_00378"/>
    </source>
</evidence>
<dbReference type="RefSeq" id="WP_129472568.1">
    <property type="nucleotide sequence ID" value="NZ_SAWZ01000013.1"/>
</dbReference>
<evidence type="ECO:0000313" key="9">
    <source>
        <dbReference type="EMBL" id="RXQ99941.1"/>
    </source>
</evidence>
<dbReference type="GO" id="GO:0005737">
    <property type="term" value="C:cytoplasm"/>
    <property type="evidence" value="ECO:0007669"/>
    <property type="project" value="UniProtKB-SubCell"/>
</dbReference>
<dbReference type="NCBIfam" id="TIGR00237">
    <property type="entry name" value="xseA"/>
    <property type="match status" value="1"/>
</dbReference>
<comment type="function">
    <text evidence="5">Bidirectionally degrades single-stranded DNA into large acid-insoluble oligonucleotides, which are then degraded further into small acid-soluble oligonucleotides.</text>
</comment>
<evidence type="ECO:0000256" key="1">
    <source>
        <dbReference type="ARBA" id="ARBA00022490"/>
    </source>
</evidence>
<evidence type="ECO:0000256" key="6">
    <source>
        <dbReference type="RuleBase" id="RU004355"/>
    </source>
</evidence>
<evidence type="ECO:0000256" key="4">
    <source>
        <dbReference type="ARBA" id="ARBA00022839"/>
    </source>
</evidence>
<dbReference type="HAMAP" id="MF_00378">
    <property type="entry name" value="Exonuc_7_L"/>
    <property type="match status" value="1"/>
</dbReference>
<dbReference type="OrthoDB" id="9802795at2"/>
<comment type="caution">
    <text evidence="9">The sequence shown here is derived from an EMBL/GenBank/DDBJ whole genome shotgun (WGS) entry which is preliminary data.</text>
</comment>
<evidence type="ECO:0000256" key="2">
    <source>
        <dbReference type="ARBA" id="ARBA00022722"/>
    </source>
</evidence>
<dbReference type="Pfam" id="PF02601">
    <property type="entry name" value="Exonuc_VII_L"/>
    <property type="match status" value="1"/>
</dbReference>
<comment type="subcellular location">
    <subcellularLocation>
        <location evidence="5 6">Cytoplasm</location>
    </subcellularLocation>
</comment>
<evidence type="ECO:0000313" key="10">
    <source>
        <dbReference type="Proteomes" id="UP000289784"/>
    </source>
</evidence>
<keyword evidence="3 5" id="KW-0378">Hydrolase</keyword>
<comment type="subunit">
    <text evidence="5">Heterooligomer composed of large and small subunits.</text>
</comment>
<dbReference type="InterPro" id="IPR003753">
    <property type="entry name" value="Exonuc_VII_L"/>
</dbReference>
<dbReference type="GO" id="GO:0003676">
    <property type="term" value="F:nucleic acid binding"/>
    <property type="evidence" value="ECO:0007669"/>
    <property type="project" value="InterPro"/>
</dbReference>
<evidence type="ECO:0000259" key="8">
    <source>
        <dbReference type="Pfam" id="PF13742"/>
    </source>
</evidence>
<dbReference type="GO" id="GO:0008855">
    <property type="term" value="F:exodeoxyribonuclease VII activity"/>
    <property type="evidence" value="ECO:0007669"/>
    <property type="project" value="UniProtKB-UniRule"/>
</dbReference>
<dbReference type="InterPro" id="IPR020579">
    <property type="entry name" value="Exonuc_VII_lsu_C"/>
</dbReference>
<protein>
    <recommendedName>
        <fullName evidence="5">Exodeoxyribonuclease 7 large subunit</fullName>
        <ecNumber evidence="5">3.1.11.6</ecNumber>
    </recommendedName>
    <alternativeName>
        <fullName evidence="5">Exodeoxyribonuclease VII large subunit</fullName>
        <shortName evidence="5">Exonuclease VII large subunit</shortName>
    </alternativeName>
</protein>
<keyword evidence="2 5" id="KW-0540">Nuclease</keyword>
<evidence type="ECO:0000256" key="3">
    <source>
        <dbReference type="ARBA" id="ARBA00022801"/>
    </source>
</evidence>
<dbReference type="GO" id="GO:0006308">
    <property type="term" value="P:DNA catabolic process"/>
    <property type="evidence" value="ECO:0007669"/>
    <property type="project" value="UniProtKB-UniRule"/>
</dbReference>
<evidence type="ECO:0000259" key="7">
    <source>
        <dbReference type="Pfam" id="PF02601"/>
    </source>
</evidence>
<feature type="domain" description="Exonuclease VII large subunit C-terminal" evidence="7">
    <location>
        <begin position="126"/>
        <end position="440"/>
    </location>
</feature>
<dbReference type="CDD" id="cd04489">
    <property type="entry name" value="ExoVII_LU_OBF"/>
    <property type="match status" value="1"/>
</dbReference>
<proteinExistence type="inferred from homology"/>
<dbReference type="InterPro" id="IPR025824">
    <property type="entry name" value="OB-fold_nuc-bd_dom"/>
</dbReference>
<dbReference type="Proteomes" id="UP000289784">
    <property type="component" value="Unassembled WGS sequence"/>
</dbReference>
<reference evidence="9 10" key="1">
    <citation type="submission" date="2019-01" db="EMBL/GenBank/DDBJ databases">
        <title>Pseudoxanthomonas composti sp. nov., isolated from compost.</title>
        <authorList>
            <person name="Yang G."/>
        </authorList>
    </citation>
    <scope>NUCLEOTIDE SEQUENCE [LARGE SCALE GENOMIC DNA]</scope>
    <source>
        <strain evidence="9 10">GSS15</strain>
    </source>
</reference>
<sequence>MNDLPAREIFTPSQLNTLARDLLEGSFPMIWVEAELGNVTKPASGHLYFTLKDARAQVRCAMFKPKSTWLKFIPREGLRVLARGRVTLYEARGEYQMVLDHMEEAGEGALRRAFEALRARLAEEGLFDEARKRALPAFPRRLAVITSPSGAVIRDILSVLGRRFPLVEVELLPTQVQGGSAAAQIAALLRRAGNSGRYDAIVIARGGGSLEDLWPFNDEALVRAVAASPVPVVSAVGHETDFTLADFAADVRAPTPSVAAELLVPSRQDLLGQLRAQQRRLDHHAQRQFQQRAQRLDRALLRLNAQRPQARLEQLTRRQAEARRRLDAAWQARLQRAQSRLRHAAAVLRAHDPQRRLAGLRERLLALQPRPQAAMVRALQRDALRLRALARSLEAVSPLATVSRGYALITNANGAVVRSTAQVSSGDLVQARVADGTLSLKVQ</sequence>
<dbReference type="PANTHER" id="PTHR30008:SF0">
    <property type="entry name" value="EXODEOXYRIBONUCLEASE 7 LARGE SUBUNIT"/>
    <property type="match status" value="1"/>
</dbReference>
<dbReference type="EC" id="3.1.11.6" evidence="5"/>
<dbReference type="GO" id="GO:0009318">
    <property type="term" value="C:exodeoxyribonuclease VII complex"/>
    <property type="evidence" value="ECO:0007669"/>
    <property type="project" value="UniProtKB-UniRule"/>
</dbReference>
<organism evidence="9 10">
    <name type="scientific">Pseudoxanthomonas composti</name>
    <dbReference type="NCBI Taxonomy" id="2137479"/>
    <lineage>
        <taxon>Bacteria</taxon>
        <taxon>Pseudomonadati</taxon>
        <taxon>Pseudomonadota</taxon>
        <taxon>Gammaproteobacteria</taxon>
        <taxon>Lysobacterales</taxon>
        <taxon>Lysobacteraceae</taxon>
        <taxon>Pseudoxanthomonas</taxon>
    </lineage>
</organism>
<name>A0A4Q1JST2_9GAMM</name>
<gene>
    <name evidence="5" type="primary">xseA</name>
    <name evidence="9" type="ORF">EPA99_17640</name>
</gene>
<dbReference type="PANTHER" id="PTHR30008">
    <property type="entry name" value="EXODEOXYRIBONUCLEASE 7 LARGE SUBUNIT"/>
    <property type="match status" value="1"/>
</dbReference>
<keyword evidence="4 5" id="KW-0269">Exonuclease</keyword>
<accession>A0A4Q1JST2</accession>